<dbReference type="SUPFAM" id="SSF48371">
    <property type="entry name" value="ARM repeat"/>
    <property type="match status" value="1"/>
</dbReference>
<evidence type="ECO:0000313" key="2">
    <source>
        <dbReference type="Proteomes" id="UP000535182"/>
    </source>
</evidence>
<dbReference type="Gene3D" id="1.25.10.10">
    <property type="entry name" value="Leucine-rich Repeat Variant"/>
    <property type="match status" value="2"/>
</dbReference>
<comment type="caution">
    <text evidence="1">The sequence shown here is derived from an EMBL/GenBank/DDBJ whole genome shotgun (WGS) entry which is preliminary data.</text>
</comment>
<evidence type="ECO:0000313" key="1">
    <source>
        <dbReference type="EMBL" id="MBB5328043.1"/>
    </source>
</evidence>
<dbReference type="InterPro" id="IPR016024">
    <property type="entry name" value="ARM-type_fold"/>
</dbReference>
<accession>A0A9X0U378</accession>
<dbReference type="RefSeq" id="WP_183975184.1">
    <property type="nucleotide sequence ID" value="NZ_JACHEB010000003.1"/>
</dbReference>
<dbReference type="EMBL" id="JACHEB010000003">
    <property type="protein sequence ID" value="MBB5328043.1"/>
    <property type="molecule type" value="Genomic_DNA"/>
</dbReference>
<dbReference type="InterPro" id="IPR011989">
    <property type="entry name" value="ARM-like"/>
</dbReference>
<reference evidence="1 2" key="1">
    <citation type="submission" date="2020-08" db="EMBL/GenBank/DDBJ databases">
        <title>Genomic Encyclopedia of Type Strains, Phase IV (KMG-V): Genome sequencing to study the core and pangenomes of soil and plant-associated prokaryotes.</title>
        <authorList>
            <person name="Whitman W."/>
        </authorList>
    </citation>
    <scope>NUCLEOTIDE SEQUENCE [LARGE SCALE GENOMIC DNA]</scope>
    <source>
        <strain evidence="1 2">X5P2</strain>
    </source>
</reference>
<dbReference type="AlphaFoldDB" id="A0A9X0U378"/>
<keyword evidence="2" id="KW-1185">Reference proteome</keyword>
<dbReference type="Proteomes" id="UP000535182">
    <property type="component" value="Unassembled WGS sequence"/>
</dbReference>
<proteinExistence type="predicted"/>
<protein>
    <submittedName>
        <fullName evidence="1">HEAT repeat protein</fullName>
    </submittedName>
</protein>
<sequence>MSTRQLHLRSGMLGVLHIAVWCALLVGIVHGQASQDQVDEALSQKVRSVIGHLKEGVYGPATQEQTAEAEAGQLVPILEARFATSQDAVVKARVARALVDLVDKGNAYWDFLVQQAKLAIESDAPSTQCYSSTNCTGHAAYVVWARAHNAPQDSQAEMELQWLLEERVQGVFGDPRGISLLREALKSPNINVVWAGADGLTRALDKDSIPLIVEACKRFHGEEVPLISHTLRQFMRDPDARTAARAGEEQCVPPPPPLDPAENLAILKKTFLNTQDELDKARTASALISLGDKDDIYWDFLLRLETSLLEGEVSSAVKSDSQGKPIEWPSSDEAWAKQDRELNEMLTFVEIVDATRDPRGIRLLRRALSSPNSETQNIAASGLARAQDKDSVSLIIDVCKNAPPDVASVIAANALVYFDDPRAQSAADQYLSKDAAKFAREEKANGIGPLGPWPPK</sequence>
<organism evidence="1 2">
    <name type="scientific">Tunturiibacter gelidiferens</name>
    <dbReference type="NCBI Taxonomy" id="3069689"/>
    <lineage>
        <taxon>Bacteria</taxon>
        <taxon>Pseudomonadati</taxon>
        <taxon>Acidobacteriota</taxon>
        <taxon>Terriglobia</taxon>
        <taxon>Terriglobales</taxon>
        <taxon>Acidobacteriaceae</taxon>
        <taxon>Tunturiibacter</taxon>
    </lineage>
</organism>
<gene>
    <name evidence="1" type="ORF">HDF14_001649</name>
</gene>
<name>A0A9X0U378_9BACT</name>